<gene>
    <name evidence="1" type="ORF">GGQ01_002063</name>
</gene>
<reference evidence="1" key="1">
    <citation type="submission" date="2022-08" db="EMBL/GenBank/DDBJ databases">
        <title>Genomic Encyclopedia of Type Strains, Phase V (KMG-V): Genome sequencing to study the core and pangenomes of soil and plant-associated prokaryotes.</title>
        <authorList>
            <person name="Whitman W."/>
        </authorList>
    </citation>
    <scope>NUCLEOTIDE SEQUENCE</scope>
    <source>
        <strain evidence="1">SP3012</strain>
    </source>
</reference>
<accession>A0A9X2ULD2</accession>
<comment type="caution">
    <text evidence="1">The sequence shown here is derived from an EMBL/GenBank/DDBJ whole genome shotgun (WGS) entry which is preliminary data.</text>
</comment>
<dbReference type="RefSeq" id="WP_259090902.1">
    <property type="nucleotide sequence ID" value="NZ_JANTZY010000004.1"/>
</dbReference>
<evidence type="ECO:0000313" key="2">
    <source>
        <dbReference type="Proteomes" id="UP001155040"/>
    </source>
</evidence>
<proteinExistence type="predicted"/>
<dbReference type="Proteomes" id="UP001155040">
    <property type="component" value="Unassembled WGS sequence"/>
</dbReference>
<sequence>MIKLPSTDDLGEGRLEIDPVLATSVVSGSKSTHMRTGDPSERQIRGLIGNALGLHSESIMVNHRGHWDPPEPISNLSFELLESPSGGFFDDTRWDHKFRSSSSGPNAETMSSSLVQDGGLCGYGKTVTTRQRQEPEGLWAYRAHGDFHLLRRVQRAFLDPKAALYIGDSDSWIEARLKNLRPTTSSSGTGSPN</sequence>
<evidence type="ECO:0000313" key="1">
    <source>
        <dbReference type="EMBL" id="MCS4036991.1"/>
    </source>
</evidence>
<name>A0A9X2ULD2_9BACT</name>
<dbReference type="EMBL" id="JANUBF010000012">
    <property type="protein sequence ID" value="MCS4036991.1"/>
    <property type="molecule type" value="Genomic_DNA"/>
</dbReference>
<organism evidence="1 2">
    <name type="scientific">Salinibacter ruber</name>
    <dbReference type="NCBI Taxonomy" id="146919"/>
    <lineage>
        <taxon>Bacteria</taxon>
        <taxon>Pseudomonadati</taxon>
        <taxon>Rhodothermota</taxon>
        <taxon>Rhodothermia</taxon>
        <taxon>Rhodothermales</taxon>
        <taxon>Salinibacteraceae</taxon>
        <taxon>Salinibacter</taxon>
    </lineage>
</organism>
<protein>
    <submittedName>
        <fullName evidence="1">Uncharacterized protein</fullName>
    </submittedName>
</protein>
<dbReference type="AlphaFoldDB" id="A0A9X2ULD2"/>